<accession>A0A1I1R0B5</accession>
<dbReference type="AlphaFoldDB" id="A0A1I1R0B5"/>
<protein>
    <submittedName>
        <fullName evidence="2">Uncharacterized protein</fullName>
    </submittedName>
</protein>
<proteinExistence type="predicted"/>
<keyword evidence="1" id="KW-0812">Transmembrane</keyword>
<dbReference type="RefSeq" id="WP_093455127.1">
    <property type="nucleotide sequence ID" value="NZ_BAABWI010000009.1"/>
</dbReference>
<evidence type="ECO:0000313" key="2">
    <source>
        <dbReference type="EMBL" id="SFD27796.1"/>
    </source>
</evidence>
<keyword evidence="1" id="KW-0472">Membrane</keyword>
<keyword evidence="3" id="KW-1185">Reference proteome</keyword>
<organism evidence="2 3">
    <name type="scientific">Pseudooceanicola nitratireducens</name>
    <dbReference type="NCBI Taxonomy" id="517719"/>
    <lineage>
        <taxon>Bacteria</taxon>
        <taxon>Pseudomonadati</taxon>
        <taxon>Pseudomonadota</taxon>
        <taxon>Alphaproteobacteria</taxon>
        <taxon>Rhodobacterales</taxon>
        <taxon>Paracoccaceae</taxon>
        <taxon>Pseudooceanicola</taxon>
    </lineage>
</organism>
<dbReference type="EMBL" id="FOLX01000008">
    <property type="protein sequence ID" value="SFD27796.1"/>
    <property type="molecule type" value="Genomic_DNA"/>
</dbReference>
<feature type="transmembrane region" description="Helical" evidence="1">
    <location>
        <begin position="40"/>
        <end position="63"/>
    </location>
</feature>
<keyword evidence="1" id="KW-1133">Transmembrane helix</keyword>
<evidence type="ECO:0000313" key="3">
    <source>
        <dbReference type="Proteomes" id="UP000231644"/>
    </source>
</evidence>
<name>A0A1I1R0B5_9RHOB</name>
<reference evidence="2 3" key="1">
    <citation type="submission" date="2016-10" db="EMBL/GenBank/DDBJ databases">
        <authorList>
            <person name="de Groot N.N."/>
        </authorList>
    </citation>
    <scope>NUCLEOTIDE SEQUENCE [LARGE SCALE GENOMIC DNA]</scope>
    <source>
        <strain evidence="2 3">DSM 29619</strain>
    </source>
</reference>
<dbReference type="Proteomes" id="UP000231644">
    <property type="component" value="Unassembled WGS sequence"/>
</dbReference>
<gene>
    <name evidence="2" type="ORF">SAMN05421762_3863</name>
</gene>
<dbReference type="STRING" id="517719.SAMN05421762_3863"/>
<evidence type="ECO:0000256" key="1">
    <source>
        <dbReference type="SAM" id="Phobius"/>
    </source>
</evidence>
<sequence length="84" mass="8476">MTIRNPLPALANPVALGLVLLLASNGPAMAYVGPGLGLATIGAIIGGIGAVLLAILGLVWYPVKSMMKKKRKAAQASDKGNPEA</sequence>